<feature type="repeat" description="ANK" evidence="3">
    <location>
        <begin position="627"/>
        <end position="659"/>
    </location>
</feature>
<dbReference type="PRINTS" id="PR01415">
    <property type="entry name" value="ANKYRIN"/>
</dbReference>
<dbReference type="GO" id="GO:0085020">
    <property type="term" value="P:protein K6-linked ubiquitination"/>
    <property type="evidence" value="ECO:0007669"/>
    <property type="project" value="TreeGrafter"/>
</dbReference>
<dbReference type="SUPFAM" id="SSF48403">
    <property type="entry name" value="Ankyrin repeat"/>
    <property type="match status" value="3"/>
</dbReference>
<evidence type="ECO:0000313" key="4">
    <source>
        <dbReference type="EMBL" id="CEJ93546.1"/>
    </source>
</evidence>
<dbReference type="Pfam" id="PF12796">
    <property type="entry name" value="Ank_2"/>
    <property type="match status" value="5"/>
</dbReference>
<dbReference type="InterPro" id="IPR002110">
    <property type="entry name" value="Ankyrin_rpt"/>
</dbReference>
<dbReference type="PROSITE" id="PS50297">
    <property type="entry name" value="ANK_REP_REGION"/>
    <property type="match status" value="7"/>
</dbReference>
<reference evidence="4 5" key="1">
    <citation type="journal article" date="2015" name="Genome Announc.">
        <title>Draft Genome Sequence and Gene Annotation of the Entomopathogenic Fungus Verticillium hemipterigenum.</title>
        <authorList>
            <person name="Horn F."/>
            <person name="Habel A."/>
            <person name="Scharf D.H."/>
            <person name="Dworschak J."/>
            <person name="Brakhage A.A."/>
            <person name="Guthke R."/>
            <person name="Hertweck C."/>
            <person name="Linde J."/>
        </authorList>
    </citation>
    <scope>NUCLEOTIDE SEQUENCE [LARGE SCALE GENOMIC DNA]</scope>
</reference>
<sequence>MGTHTALPVQSQSSPIQVNYSKLPIAQFDDWFESKIVCIEPVSIQAYGISDLDKTVVLQLSSSGQPYRVSAAEFEHALGINQDQNTLDPTIYTATELQQLSITLEQRGIIEPMDISLNLCAFIYGFRILRSVVYLASNNLLQPVATTELMAWIAARNLYLVVQACIDSKLSATDALANFVLGAAVQIRDIFMANALLSKGIDPNLEVEANSHVSKVPPPTKTLDLFVQYKTEFSNRDKRMQTLLEVALRNGDRVMARNLIKHNAKVNYTEVDVKLANLYFPTNGPELCLDTINQLLQYISEPNVHIPQYIGLPSVLSMGRKLCELTEARGLNSLHIRMDSHRPKQAITALQAAAQYCESDTVQLLIDAGADFVLPTEFIGETQIEYTHESFTTPLQYAVMRGDIEMVDVLLKNNASVDDFPLYDLFPDGYYLNGVGKVHADKCTVVDHDRIIYDKYSCDEEPRCDGDSPTRPDIYCERFDHINLCYNMSGFYTPLQAAAARGNVTMVRLLLKHHADVNRMGGLGTALQVACMQRWNLEVVKVLIDNGADVNSPADRRHGRTALQAAIRCGDIQVAEYLLDRNADVQAPPSRIFGRTAMQSAAKMGYPDLVRKLIKKGAKVNESTSMRGGTSLHFAVRTANMELVCLLLEHGADVNARSANHSGGCPVLYEAIRSGNHDIVKKIIDSGANPCRGDNSVDYHYIAAALKYCSVETVSLLLSKGACPYTPDNMGRTPLSLAILRDPKVKMGLIGLLPVDARNEKRWVDYSEVLCTAIKAQDEHLVRVLIDMIGTQIIWRTDSRAVKPLHTAIDTGNIYLVSLLIKSGARIYGKVGVEGLSKAIQANNTMMMEYLLFLGIKAIHINTEYSLECRPLTQAIKSRNLSAVNMLLVRDVEFYSRDRDALAEAARFGDLGLMQRLLRLPSSVNSDLTYANALMAAVSSADIAIAEALIHAGADIDAQPTGFLYTSIFNEAISSGSLAMVRLCITNGAQINPYHNLGDLRSEIGREVTPLQCAAALGNASIIDLLLFHGADVNAPAARGCRTALDAAAVNGRLDQVAKMLQHDKEPQTLEERVKAAARLANDNKFPVVAKYLENWQKPVETEII</sequence>
<dbReference type="OrthoDB" id="5095534at2759"/>
<gene>
    <name evidence="4" type="ORF">VHEMI09126</name>
</gene>
<dbReference type="PANTHER" id="PTHR24171">
    <property type="entry name" value="ANKYRIN REPEAT DOMAIN-CONTAINING PROTEIN 39-RELATED"/>
    <property type="match status" value="1"/>
</dbReference>
<feature type="repeat" description="ANK" evidence="3">
    <location>
        <begin position="800"/>
        <end position="827"/>
    </location>
</feature>
<dbReference type="STRING" id="1531966.A0A0A1T8U7"/>
<keyword evidence="2 3" id="KW-0040">ANK repeat</keyword>
<evidence type="ECO:0000256" key="2">
    <source>
        <dbReference type="ARBA" id="ARBA00023043"/>
    </source>
</evidence>
<name>A0A0A1T8U7_9HYPO</name>
<accession>A0A0A1T8U7</accession>
<dbReference type="AlphaFoldDB" id="A0A0A1T8U7"/>
<dbReference type="EMBL" id="CDHN01000005">
    <property type="protein sequence ID" value="CEJ93546.1"/>
    <property type="molecule type" value="Genomic_DNA"/>
</dbReference>
<dbReference type="Proteomes" id="UP000039046">
    <property type="component" value="Unassembled WGS sequence"/>
</dbReference>
<dbReference type="Pfam" id="PF00023">
    <property type="entry name" value="Ank"/>
    <property type="match status" value="1"/>
</dbReference>
<proteinExistence type="predicted"/>
<feature type="repeat" description="ANK" evidence="3">
    <location>
        <begin position="490"/>
        <end position="522"/>
    </location>
</feature>
<feature type="repeat" description="ANK" evidence="3">
    <location>
        <begin position="1006"/>
        <end position="1038"/>
    </location>
</feature>
<dbReference type="SMART" id="SM00248">
    <property type="entry name" value="ANK"/>
    <property type="match status" value="19"/>
</dbReference>
<dbReference type="InterPro" id="IPR036770">
    <property type="entry name" value="Ankyrin_rpt-contain_sf"/>
</dbReference>
<protein>
    <recommendedName>
        <fullName evidence="6">Ankyrin repeat protein</fullName>
    </recommendedName>
</protein>
<evidence type="ECO:0008006" key="6">
    <source>
        <dbReference type="Google" id="ProtNLM"/>
    </source>
</evidence>
<dbReference type="GO" id="GO:0004842">
    <property type="term" value="F:ubiquitin-protein transferase activity"/>
    <property type="evidence" value="ECO:0007669"/>
    <property type="project" value="TreeGrafter"/>
</dbReference>
<dbReference type="PROSITE" id="PS50088">
    <property type="entry name" value="ANK_REPEAT"/>
    <property type="match status" value="8"/>
</dbReference>
<keyword evidence="5" id="KW-1185">Reference proteome</keyword>
<feature type="repeat" description="ANK" evidence="3">
    <location>
        <begin position="390"/>
        <end position="418"/>
    </location>
</feature>
<dbReference type="Gene3D" id="1.25.40.20">
    <property type="entry name" value="Ankyrin repeat-containing domain"/>
    <property type="match status" value="5"/>
</dbReference>
<feature type="repeat" description="ANK" evidence="3">
    <location>
        <begin position="345"/>
        <end position="377"/>
    </location>
</feature>
<evidence type="ECO:0000313" key="5">
    <source>
        <dbReference type="Proteomes" id="UP000039046"/>
    </source>
</evidence>
<feature type="repeat" description="ANK" evidence="3">
    <location>
        <begin position="593"/>
        <end position="625"/>
    </location>
</feature>
<dbReference type="HOGENOM" id="CLU_282580_0_0_1"/>
<evidence type="ECO:0000256" key="1">
    <source>
        <dbReference type="ARBA" id="ARBA00022737"/>
    </source>
</evidence>
<feature type="repeat" description="ANK" evidence="3">
    <location>
        <begin position="558"/>
        <end position="590"/>
    </location>
</feature>
<evidence type="ECO:0000256" key="3">
    <source>
        <dbReference type="PROSITE-ProRule" id="PRU00023"/>
    </source>
</evidence>
<organism evidence="4 5">
    <name type="scientific">[Torrubiella] hemipterigena</name>
    <dbReference type="NCBI Taxonomy" id="1531966"/>
    <lineage>
        <taxon>Eukaryota</taxon>
        <taxon>Fungi</taxon>
        <taxon>Dikarya</taxon>
        <taxon>Ascomycota</taxon>
        <taxon>Pezizomycotina</taxon>
        <taxon>Sordariomycetes</taxon>
        <taxon>Hypocreomycetidae</taxon>
        <taxon>Hypocreales</taxon>
        <taxon>Clavicipitaceae</taxon>
        <taxon>Clavicipitaceae incertae sedis</taxon>
        <taxon>'Torrubiella' clade</taxon>
    </lineage>
</organism>
<keyword evidence="1" id="KW-0677">Repeat</keyword>
<dbReference type="PANTHER" id="PTHR24171:SF8">
    <property type="entry name" value="BRCA1-ASSOCIATED RING DOMAIN PROTEIN 1"/>
    <property type="match status" value="1"/>
</dbReference>